<dbReference type="EC" id="4.3.2.7" evidence="2"/>
<dbReference type="FunCoup" id="K1PWA7">
    <property type="interactions" value="98"/>
</dbReference>
<proteinExistence type="inferred from homology"/>
<keyword evidence="3" id="KW-0456">Lyase</keyword>
<dbReference type="EMBL" id="JH816222">
    <property type="protein sequence ID" value="EKC28617.1"/>
    <property type="molecule type" value="Genomic_DNA"/>
</dbReference>
<evidence type="ECO:0000256" key="3">
    <source>
        <dbReference type="ARBA" id="ARBA00023239"/>
    </source>
</evidence>
<gene>
    <name evidence="5" type="ORF">CGI_10002570</name>
</gene>
<evidence type="ECO:0000313" key="5">
    <source>
        <dbReference type="EMBL" id="EKC28617.1"/>
    </source>
</evidence>
<dbReference type="PANTHER" id="PTHR12192:SF26">
    <property type="entry name" value="GLUTATHIONE-SPECIFIC GAMMA-GLUTAMYLCYCLOTRANSFERASE 1"/>
    <property type="match status" value="1"/>
</dbReference>
<organism evidence="5">
    <name type="scientific">Magallana gigas</name>
    <name type="common">Pacific oyster</name>
    <name type="synonym">Crassostrea gigas</name>
    <dbReference type="NCBI Taxonomy" id="29159"/>
    <lineage>
        <taxon>Eukaryota</taxon>
        <taxon>Metazoa</taxon>
        <taxon>Spiralia</taxon>
        <taxon>Lophotrochozoa</taxon>
        <taxon>Mollusca</taxon>
        <taxon>Bivalvia</taxon>
        <taxon>Autobranchia</taxon>
        <taxon>Pteriomorphia</taxon>
        <taxon>Ostreida</taxon>
        <taxon>Ostreoidea</taxon>
        <taxon>Ostreidae</taxon>
        <taxon>Magallana</taxon>
    </lineage>
</organism>
<evidence type="ECO:0000256" key="1">
    <source>
        <dbReference type="ARBA" id="ARBA00009662"/>
    </source>
</evidence>
<dbReference type="InterPro" id="IPR006840">
    <property type="entry name" value="ChaC"/>
</dbReference>
<dbReference type="KEGG" id="crg:105327001"/>
<comment type="catalytic activity">
    <reaction evidence="4">
        <text>glutathione = L-cysteinylglycine + 5-oxo-L-proline</text>
        <dbReference type="Rhea" id="RHEA:47724"/>
        <dbReference type="ChEBI" id="CHEBI:57925"/>
        <dbReference type="ChEBI" id="CHEBI:58402"/>
        <dbReference type="ChEBI" id="CHEBI:61694"/>
        <dbReference type="EC" id="4.3.2.7"/>
    </reaction>
</comment>
<dbReference type="Gene3D" id="3.10.490.10">
    <property type="entry name" value="Gamma-glutamyl cyclotransferase-like"/>
    <property type="match status" value="1"/>
</dbReference>
<dbReference type="GO" id="GO:0006751">
    <property type="term" value="P:glutathione catabolic process"/>
    <property type="evidence" value="ECO:0007669"/>
    <property type="project" value="InterPro"/>
</dbReference>
<dbReference type="PANTHER" id="PTHR12192">
    <property type="entry name" value="CATION TRANSPORT PROTEIN CHAC-RELATED"/>
    <property type="match status" value="1"/>
</dbReference>
<sequence>MSKKADLLSGIDEEDQENQPPVFKVFGYGSLLWKVNFNYSSRDHGHIKGFQRKFWQNNKTHRGTEEKPGRVAILHEAEEDKTLSGVMFTIKGASDIEDAKQKLDTRETVLGGYISIQTTFYDEYGVQSEVTVFTATPDNDLYVGQICDHPHDDVEHISTQVVGAQGRAGTNAEYVIKLAKYVRRHFPKEDDEHLFLLEKKVTEKLSNRSRTVQINYEQLNGINHHDI</sequence>
<protein>
    <recommendedName>
        <fullName evidence="2">glutathione-specific gamma-glutamylcyclotransferase</fullName>
        <ecNumber evidence="2">4.3.2.7</ecNumber>
    </recommendedName>
</protein>
<evidence type="ECO:0000256" key="2">
    <source>
        <dbReference type="ARBA" id="ARBA00012344"/>
    </source>
</evidence>
<dbReference type="InterPro" id="IPR013024">
    <property type="entry name" value="GGCT-like"/>
</dbReference>
<comment type="similarity">
    <text evidence="1">Belongs to the gamma-glutamylcyclotransferase family. ChaC subfamily.</text>
</comment>
<dbReference type="AlphaFoldDB" id="K1PWA7"/>
<dbReference type="InterPro" id="IPR036568">
    <property type="entry name" value="GGCT-like_sf"/>
</dbReference>
<dbReference type="OrthoDB" id="1933483at2759"/>
<dbReference type="Pfam" id="PF04752">
    <property type="entry name" value="ChaC"/>
    <property type="match status" value="1"/>
</dbReference>
<name>K1PWA7_MAGGI</name>
<reference evidence="5" key="1">
    <citation type="journal article" date="2012" name="Nature">
        <title>The oyster genome reveals stress adaptation and complexity of shell formation.</title>
        <authorList>
            <person name="Zhang G."/>
            <person name="Fang X."/>
            <person name="Guo X."/>
            <person name="Li L."/>
            <person name="Luo R."/>
            <person name="Xu F."/>
            <person name="Yang P."/>
            <person name="Zhang L."/>
            <person name="Wang X."/>
            <person name="Qi H."/>
            <person name="Xiong Z."/>
            <person name="Que H."/>
            <person name="Xie Y."/>
            <person name="Holland P.W."/>
            <person name="Paps J."/>
            <person name="Zhu Y."/>
            <person name="Wu F."/>
            <person name="Chen Y."/>
            <person name="Wang J."/>
            <person name="Peng C."/>
            <person name="Meng J."/>
            <person name="Yang L."/>
            <person name="Liu J."/>
            <person name="Wen B."/>
            <person name="Zhang N."/>
            <person name="Huang Z."/>
            <person name="Zhu Q."/>
            <person name="Feng Y."/>
            <person name="Mount A."/>
            <person name="Hedgecock D."/>
            <person name="Xu Z."/>
            <person name="Liu Y."/>
            <person name="Domazet-Loso T."/>
            <person name="Du Y."/>
            <person name="Sun X."/>
            <person name="Zhang S."/>
            <person name="Liu B."/>
            <person name="Cheng P."/>
            <person name="Jiang X."/>
            <person name="Li J."/>
            <person name="Fan D."/>
            <person name="Wang W."/>
            <person name="Fu W."/>
            <person name="Wang T."/>
            <person name="Wang B."/>
            <person name="Zhang J."/>
            <person name="Peng Z."/>
            <person name="Li Y."/>
            <person name="Li N."/>
            <person name="Wang J."/>
            <person name="Chen M."/>
            <person name="He Y."/>
            <person name="Tan F."/>
            <person name="Song X."/>
            <person name="Zheng Q."/>
            <person name="Huang R."/>
            <person name="Yang H."/>
            <person name="Du X."/>
            <person name="Chen L."/>
            <person name="Yang M."/>
            <person name="Gaffney P.M."/>
            <person name="Wang S."/>
            <person name="Luo L."/>
            <person name="She Z."/>
            <person name="Ming Y."/>
            <person name="Huang W."/>
            <person name="Zhang S."/>
            <person name="Huang B."/>
            <person name="Zhang Y."/>
            <person name="Qu T."/>
            <person name="Ni P."/>
            <person name="Miao G."/>
            <person name="Wang J."/>
            <person name="Wang Q."/>
            <person name="Steinberg C.E."/>
            <person name="Wang H."/>
            <person name="Li N."/>
            <person name="Qian L."/>
            <person name="Zhang G."/>
            <person name="Li Y."/>
            <person name="Yang H."/>
            <person name="Liu X."/>
            <person name="Wang J."/>
            <person name="Yin Y."/>
            <person name="Wang J."/>
        </authorList>
    </citation>
    <scope>NUCLEOTIDE SEQUENCE [LARGE SCALE GENOMIC DNA]</scope>
    <source>
        <strain evidence="5">05x7-T-G4-1.051#20</strain>
    </source>
</reference>
<evidence type="ECO:0000256" key="4">
    <source>
        <dbReference type="ARBA" id="ARBA00048073"/>
    </source>
</evidence>
<dbReference type="CDD" id="cd06661">
    <property type="entry name" value="GGCT_like"/>
    <property type="match status" value="1"/>
</dbReference>
<dbReference type="InParanoid" id="K1PWA7"/>
<dbReference type="GO" id="GO:0005737">
    <property type="term" value="C:cytoplasm"/>
    <property type="evidence" value="ECO:0007669"/>
    <property type="project" value="TreeGrafter"/>
</dbReference>
<dbReference type="GO" id="GO:0061928">
    <property type="term" value="F:glutathione specific gamma-glutamylcyclotransferase activity"/>
    <property type="evidence" value="ECO:0007669"/>
    <property type="project" value="UniProtKB-EC"/>
</dbReference>
<dbReference type="HOGENOM" id="CLU_070703_2_0_1"/>
<dbReference type="SUPFAM" id="SSF110857">
    <property type="entry name" value="Gamma-glutamyl cyclotransferase-like"/>
    <property type="match status" value="1"/>
</dbReference>
<accession>K1PWA7</accession>